<dbReference type="InterPro" id="IPR050364">
    <property type="entry name" value="Cytochrome_P450_fung"/>
</dbReference>
<dbReference type="PRINTS" id="PR00463">
    <property type="entry name" value="EP450I"/>
</dbReference>
<protein>
    <recommendedName>
        <fullName evidence="17">Cytochrome P450</fullName>
    </recommendedName>
</protein>
<gene>
    <name evidence="15" type="ORF">QCA50_015158</name>
</gene>
<proteinExistence type="inferred from homology"/>
<evidence type="ECO:0008006" key="17">
    <source>
        <dbReference type="Google" id="ProtNLM"/>
    </source>
</evidence>
<keyword evidence="9 14" id="KW-0560">Oxidoreductase</keyword>
<dbReference type="InterPro" id="IPR036396">
    <property type="entry name" value="Cyt_P450_sf"/>
</dbReference>
<dbReference type="PROSITE" id="PS00086">
    <property type="entry name" value="CYTOCHROME_P450"/>
    <property type="match status" value="1"/>
</dbReference>
<keyword evidence="5 13" id="KW-0349">Heme</keyword>
<keyword evidence="11 14" id="KW-0503">Monooxygenase</keyword>
<dbReference type="InterPro" id="IPR002401">
    <property type="entry name" value="Cyt_P450_E_grp-I"/>
</dbReference>
<dbReference type="Pfam" id="PF00067">
    <property type="entry name" value="p450"/>
    <property type="match status" value="1"/>
</dbReference>
<evidence type="ECO:0000313" key="15">
    <source>
        <dbReference type="EMBL" id="KAK7681811.1"/>
    </source>
</evidence>
<accession>A0AAW0FWS2</accession>
<evidence type="ECO:0000256" key="8">
    <source>
        <dbReference type="ARBA" id="ARBA00022989"/>
    </source>
</evidence>
<dbReference type="PANTHER" id="PTHR46300:SF2">
    <property type="entry name" value="CYTOCHROME P450 MONOOXYGENASE ALNH-RELATED"/>
    <property type="match status" value="1"/>
</dbReference>
<dbReference type="GO" id="GO:0005506">
    <property type="term" value="F:iron ion binding"/>
    <property type="evidence" value="ECO:0007669"/>
    <property type="project" value="InterPro"/>
</dbReference>
<dbReference type="InterPro" id="IPR001128">
    <property type="entry name" value="Cyt_P450"/>
</dbReference>
<dbReference type="Proteomes" id="UP001385951">
    <property type="component" value="Unassembled WGS sequence"/>
</dbReference>
<evidence type="ECO:0000256" key="9">
    <source>
        <dbReference type="ARBA" id="ARBA00023002"/>
    </source>
</evidence>
<keyword evidence="8" id="KW-1133">Transmembrane helix</keyword>
<keyword evidence="7 13" id="KW-0479">Metal-binding</keyword>
<evidence type="ECO:0000256" key="14">
    <source>
        <dbReference type="RuleBase" id="RU000461"/>
    </source>
</evidence>
<keyword evidence="6" id="KW-0812">Transmembrane</keyword>
<comment type="caution">
    <text evidence="15">The sequence shown here is derived from an EMBL/GenBank/DDBJ whole genome shotgun (WGS) entry which is preliminary data.</text>
</comment>
<dbReference type="PANTHER" id="PTHR46300">
    <property type="entry name" value="P450, PUTATIVE (EUROFUNG)-RELATED-RELATED"/>
    <property type="match status" value="1"/>
</dbReference>
<name>A0AAW0FWS2_9APHY</name>
<evidence type="ECO:0000256" key="13">
    <source>
        <dbReference type="PIRSR" id="PIRSR602401-1"/>
    </source>
</evidence>
<dbReference type="GO" id="GO:0004497">
    <property type="term" value="F:monooxygenase activity"/>
    <property type="evidence" value="ECO:0007669"/>
    <property type="project" value="UniProtKB-KW"/>
</dbReference>
<evidence type="ECO:0000256" key="6">
    <source>
        <dbReference type="ARBA" id="ARBA00022692"/>
    </source>
</evidence>
<evidence type="ECO:0000256" key="12">
    <source>
        <dbReference type="ARBA" id="ARBA00023136"/>
    </source>
</evidence>
<comment type="pathway">
    <text evidence="3">Secondary metabolite biosynthesis.</text>
</comment>
<evidence type="ECO:0000256" key="3">
    <source>
        <dbReference type="ARBA" id="ARBA00005179"/>
    </source>
</evidence>
<comment type="cofactor">
    <cofactor evidence="1 13">
        <name>heme</name>
        <dbReference type="ChEBI" id="CHEBI:30413"/>
    </cofactor>
</comment>
<dbReference type="GO" id="GO:0020037">
    <property type="term" value="F:heme binding"/>
    <property type="evidence" value="ECO:0007669"/>
    <property type="project" value="InterPro"/>
</dbReference>
<comment type="subcellular location">
    <subcellularLocation>
        <location evidence="2">Membrane</location>
    </subcellularLocation>
</comment>
<dbReference type="Gene3D" id="1.10.630.10">
    <property type="entry name" value="Cytochrome P450"/>
    <property type="match status" value="1"/>
</dbReference>
<reference evidence="15 16" key="1">
    <citation type="submission" date="2022-09" db="EMBL/GenBank/DDBJ databases">
        <authorList>
            <person name="Palmer J.M."/>
        </authorList>
    </citation>
    <scope>NUCLEOTIDE SEQUENCE [LARGE SCALE GENOMIC DNA]</scope>
    <source>
        <strain evidence="15 16">DSM 7382</strain>
    </source>
</reference>
<evidence type="ECO:0000256" key="7">
    <source>
        <dbReference type="ARBA" id="ARBA00022723"/>
    </source>
</evidence>
<dbReference type="EMBL" id="JASBNA010000039">
    <property type="protein sequence ID" value="KAK7681811.1"/>
    <property type="molecule type" value="Genomic_DNA"/>
</dbReference>
<comment type="similarity">
    <text evidence="4 14">Belongs to the cytochrome P450 family.</text>
</comment>
<dbReference type="InterPro" id="IPR017972">
    <property type="entry name" value="Cyt_P450_CS"/>
</dbReference>
<evidence type="ECO:0000256" key="4">
    <source>
        <dbReference type="ARBA" id="ARBA00010617"/>
    </source>
</evidence>
<evidence type="ECO:0000256" key="1">
    <source>
        <dbReference type="ARBA" id="ARBA00001971"/>
    </source>
</evidence>
<dbReference type="GO" id="GO:0016020">
    <property type="term" value="C:membrane"/>
    <property type="evidence" value="ECO:0007669"/>
    <property type="project" value="UniProtKB-SubCell"/>
</dbReference>
<keyword evidence="12" id="KW-0472">Membrane</keyword>
<dbReference type="SUPFAM" id="SSF48264">
    <property type="entry name" value="Cytochrome P450"/>
    <property type="match status" value="1"/>
</dbReference>
<dbReference type="CDD" id="cd11065">
    <property type="entry name" value="CYP64-like"/>
    <property type="match status" value="1"/>
</dbReference>
<evidence type="ECO:0000313" key="16">
    <source>
        <dbReference type="Proteomes" id="UP001385951"/>
    </source>
</evidence>
<dbReference type="GO" id="GO:0016705">
    <property type="term" value="F:oxidoreductase activity, acting on paired donors, with incorporation or reduction of molecular oxygen"/>
    <property type="evidence" value="ECO:0007669"/>
    <property type="project" value="InterPro"/>
</dbReference>
<organism evidence="15 16">
    <name type="scientific">Cerrena zonata</name>
    <dbReference type="NCBI Taxonomy" id="2478898"/>
    <lineage>
        <taxon>Eukaryota</taxon>
        <taxon>Fungi</taxon>
        <taxon>Dikarya</taxon>
        <taxon>Basidiomycota</taxon>
        <taxon>Agaricomycotina</taxon>
        <taxon>Agaricomycetes</taxon>
        <taxon>Polyporales</taxon>
        <taxon>Cerrenaceae</taxon>
        <taxon>Cerrena</taxon>
    </lineage>
</organism>
<evidence type="ECO:0000256" key="5">
    <source>
        <dbReference type="ARBA" id="ARBA00022617"/>
    </source>
</evidence>
<keyword evidence="10 13" id="KW-0408">Iron</keyword>
<dbReference type="PRINTS" id="PR00385">
    <property type="entry name" value="P450"/>
</dbReference>
<sequence>MITLVDIVIVLIVGFYYLRKIGTRGPGLPPGPPTLPLVGNIHQFPKERLWLRFTEWSREYGGIVSLKIASQTAIIVTSPRIVRDLMDKRGKSLSNRPQMKLADSITDGLNIGFSQGHIWKLQRRAVQSLLSHEACNKHIPIQKAEAIQFAYDLLKDPKNFFEHTQRQFASVMLSTIFGTRCPRYENSLASEFFSIERDFDELLAPGAHPPIDVIPILQYVPERWAPWKTICRDLRRRQQTFYHRLMNACEQRMKNGRNNGCFLEDIINNRESMGLSREMVAYMGGVSLEGGSNTIATFIHRFILCMMCHPDTQRRGQDEVDKVVGPERMPQMEDIANMPYVQAIIKEVHRFYPTAPLAIPHSNATDESVDGYFIPKDSIVFMNIYGIYHNEELYDEPHTFRPERFLDSEFGTKADADITGLRSDIHFGSGRRICPGMHLANNAVVMNVLNLLWSFDMTKAKEDIRDPFCPITLEDFVPGLTIGPKPFECNIQPRSDKRAALIRAAFSEARSIFSMFEQELTDDEKVFVERW</sequence>
<keyword evidence="16" id="KW-1185">Reference proteome</keyword>
<evidence type="ECO:0000256" key="10">
    <source>
        <dbReference type="ARBA" id="ARBA00023004"/>
    </source>
</evidence>
<evidence type="ECO:0000256" key="2">
    <source>
        <dbReference type="ARBA" id="ARBA00004370"/>
    </source>
</evidence>
<dbReference type="AlphaFoldDB" id="A0AAW0FWS2"/>
<evidence type="ECO:0000256" key="11">
    <source>
        <dbReference type="ARBA" id="ARBA00023033"/>
    </source>
</evidence>
<feature type="binding site" description="axial binding residue" evidence="13">
    <location>
        <position position="434"/>
    </location>
    <ligand>
        <name>heme</name>
        <dbReference type="ChEBI" id="CHEBI:30413"/>
    </ligand>
    <ligandPart>
        <name>Fe</name>
        <dbReference type="ChEBI" id="CHEBI:18248"/>
    </ligandPart>
</feature>